<name>S4VZA3_9VIRU</name>
<evidence type="ECO:0000313" key="1">
    <source>
        <dbReference type="EMBL" id="AGO83372.1"/>
    </source>
</evidence>
<proteinExistence type="predicted"/>
<accession>S4VZA3</accession>
<sequence length="334" mass="36536">MDIIAPFRPAKVVAPAVRIPRDIAALFAACAVPGLVDLDADPKIVPTGALFPCEAAPSSAVTDPECPKEGESGHARSGLRKFDRLTHRSGSNTLITGNLRSGKTVLLKDRLCSNGNRWDVAVAMCPAIESQDILRGMFPASCVHDKYDPAVINKIISTTRALREAGFQPRVLLVLDDCMLDRQGTFKEMRDLYLNSHYLGIEVYNVAPYAVDMPEALRFKVDYAFITHEPRQACRVALYKSFGTVFPTCEEFSAALDTCTDNFGCMVVDNARATSAIAGRIFCDRGSLDSSAVPLGSHAQWLLHYMFYKEPKHVAVETALDDPIPALTRLGLVD</sequence>
<gene>
    <name evidence="1" type="ORF">psal_cds_12</name>
</gene>
<protein>
    <submittedName>
        <fullName evidence="1">Uncharacterized protein</fullName>
    </submittedName>
</protein>
<dbReference type="Proteomes" id="UP000204584">
    <property type="component" value="Segment"/>
</dbReference>
<dbReference type="RefSeq" id="YP_008436434.1">
    <property type="nucleotide sequence ID" value="NC_022098.1"/>
</dbReference>
<organism evidence="1 2">
    <name type="scientific">Pandoravirus salinus</name>
    <dbReference type="NCBI Taxonomy" id="1349410"/>
    <lineage>
        <taxon>Viruses</taxon>
        <taxon>Pandoravirus</taxon>
    </lineage>
</organism>
<keyword evidence="2" id="KW-1185">Reference proteome</keyword>
<dbReference type="GeneID" id="16605159"/>
<reference evidence="1 2" key="1">
    <citation type="journal article" date="2013" name="Science">
        <title>Pandoraviruses: amoeba viruses with genomes up to 2.5 Mb reaching that of parasitic eukaryotes.</title>
        <authorList>
            <person name="Philippe N."/>
            <person name="Legendre M."/>
            <person name="Doutre G."/>
            <person name="Coute Y."/>
            <person name="Poirot O."/>
            <person name="Lescot M."/>
            <person name="Arslan D."/>
            <person name="Seltzer V."/>
            <person name="Bertaux L."/>
            <person name="Bruley C."/>
            <person name="Garin J."/>
            <person name="Claverie J.M."/>
            <person name="Abergel C."/>
        </authorList>
    </citation>
    <scope>NUCLEOTIDE SEQUENCE [LARGE SCALE GENOMIC DNA]</scope>
</reference>
<dbReference type="KEGG" id="vg:16605159"/>
<evidence type="ECO:0000313" key="2">
    <source>
        <dbReference type="Proteomes" id="UP000204584"/>
    </source>
</evidence>
<dbReference type="EMBL" id="KC977571">
    <property type="protein sequence ID" value="AGO83372.1"/>
    <property type="molecule type" value="Genomic_DNA"/>
</dbReference>